<dbReference type="Pfam" id="PF08395">
    <property type="entry name" value="7tm_7"/>
    <property type="match status" value="1"/>
</dbReference>
<comment type="caution">
    <text evidence="7">The sequence shown here is derived from an EMBL/GenBank/DDBJ whole genome shotgun (WGS) entry which is preliminary data.</text>
</comment>
<evidence type="ECO:0000256" key="2">
    <source>
        <dbReference type="ARBA" id="ARBA00022475"/>
    </source>
</evidence>
<feature type="transmembrane region" description="Helical" evidence="6">
    <location>
        <begin position="21"/>
        <end position="40"/>
    </location>
</feature>
<accession>A0A2A4JP09</accession>
<organism evidence="7">
    <name type="scientific">Heliothis virescens</name>
    <name type="common">Tobacco budworm moth</name>
    <dbReference type="NCBI Taxonomy" id="7102"/>
    <lineage>
        <taxon>Eukaryota</taxon>
        <taxon>Metazoa</taxon>
        <taxon>Ecdysozoa</taxon>
        <taxon>Arthropoda</taxon>
        <taxon>Hexapoda</taxon>
        <taxon>Insecta</taxon>
        <taxon>Pterygota</taxon>
        <taxon>Neoptera</taxon>
        <taxon>Endopterygota</taxon>
        <taxon>Lepidoptera</taxon>
        <taxon>Glossata</taxon>
        <taxon>Ditrysia</taxon>
        <taxon>Noctuoidea</taxon>
        <taxon>Noctuidae</taxon>
        <taxon>Heliothinae</taxon>
        <taxon>Heliothis</taxon>
    </lineage>
</organism>
<evidence type="ECO:0000256" key="4">
    <source>
        <dbReference type="ARBA" id="ARBA00022989"/>
    </source>
</evidence>
<dbReference type="GO" id="GO:0050909">
    <property type="term" value="P:sensory perception of taste"/>
    <property type="evidence" value="ECO:0007669"/>
    <property type="project" value="InterPro"/>
</dbReference>
<protein>
    <recommendedName>
        <fullName evidence="8">Gustatory receptor</fullName>
    </recommendedName>
</protein>
<dbReference type="EMBL" id="NWSH01000938">
    <property type="protein sequence ID" value="PCG73448.1"/>
    <property type="molecule type" value="Genomic_DNA"/>
</dbReference>
<proteinExistence type="predicted"/>
<comment type="subcellular location">
    <subcellularLocation>
        <location evidence="1">Cell membrane</location>
        <topology evidence="1">Multi-pass membrane protein</topology>
    </subcellularLocation>
</comment>
<evidence type="ECO:0000256" key="3">
    <source>
        <dbReference type="ARBA" id="ARBA00022692"/>
    </source>
</evidence>
<dbReference type="InterPro" id="IPR013604">
    <property type="entry name" value="7TM_chemorcpt"/>
</dbReference>
<evidence type="ECO:0000256" key="1">
    <source>
        <dbReference type="ARBA" id="ARBA00004651"/>
    </source>
</evidence>
<keyword evidence="3 6" id="KW-0812">Transmembrane</keyword>
<keyword evidence="4 6" id="KW-1133">Transmembrane helix</keyword>
<name>A0A2A4JP09_HELVI</name>
<gene>
    <name evidence="7" type="ORF">B5V51_14788</name>
</gene>
<evidence type="ECO:0000256" key="5">
    <source>
        <dbReference type="ARBA" id="ARBA00023136"/>
    </source>
</evidence>
<reference evidence="7" key="1">
    <citation type="submission" date="2017-09" db="EMBL/GenBank/DDBJ databases">
        <title>Contemporary evolution of a Lepidopteran species, Heliothis virescens, in response to modern agricultural practices.</title>
        <authorList>
            <person name="Fritz M.L."/>
            <person name="Deyonke A.M."/>
            <person name="Papanicolaou A."/>
            <person name="Micinski S."/>
            <person name="Westbrook J."/>
            <person name="Gould F."/>
        </authorList>
    </citation>
    <scope>NUCLEOTIDE SEQUENCE [LARGE SCALE GENOMIC DNA]</scope>
    <source>
        <strain evidence="7">HvINT-</strain>
        <tissue evidence="7">Whole body</tissue>
    </source>
</reference>
<evidence type="ECO:0000256" key="6">
    <source>
        <dbReference type="SAM" id="Phobius"/>
    </source>
</evidence>
<dbReference type="GO" id="GO:0005886">
    <property type="term" value="C:plasma membrane"/>
    <property type="evidence" value="ECO:0007669"/>
    <property type="project" value="UniProtKB-SubCell"/>
</dbReference>
<dbReference type="AlphaFoldDB" id="A0A2A4JP09"/>
<evidence type="ECO:0000313" key="7">
    <source>
        <dbReference type="EMBL" id="PCG73448.1"/>
    </source>
</evidence>
<keyword evidence="2" id="KW-1003">Cell membrane</keyword>
<evidence type="ECO:0008006" key="8">
    <source>
        <dbReference type="Google" id="ProtNLM"/>
    </source>
</evidence>
<feature type="transmembrane region" description="Helical" evidence="6">
    <location>
        <begin position="94"/>
        <end position="114"/>
    </location>
</feature>
<sequence length="117" mass="13415">MFTSGVVGVTVIATNKVTLKWLVILQTILPFFWCFIGCYINDQISKEVNQTTTLIIKCLIDFRCVPSRKPVLEMFKELVSNDRLQFTACSLFKLSYSMLLGTMLNVITYSIILIQMF</sequence>
<keyword evidence="5 6" id="KW-0472">Membrane</keyword>